<dbReference type="RefSeq" id="WP_367920810.1">
    <property type="nucleotide sequence ID" value="NZ_BAABAC010000037.1"/>
</dbReference>
<dbReference type="Proteomes" id="UP001597229">
    <property type="component" value="Unassembled WGS sequence"/>
</dbReference>
<gene>
    <name evidence="2" type="ORF">ACFQ3F_07110</name>
</gene>
<dbReference type="InterPro" id="IPR037401">
    <property type="entry name" value="SnoaL-like"/>
</dbReference>
<dbReference type="Pfam" id="PF13474">
    <property type="entry name" value="SnoaL_3"/>
    <property type="match status" value="1"/>
</dbReference>
<comment type="caution">
    <text evidence="2">The sequence shown here is derived from an EMBL/GenBank/DDBJ whole genome shotgun (WGS) entry which is preliminary data.</text>
</comment>
<dbReference type="EMBL" id="JBHTLX010000008">
    <property type="protein sequence ID" value="MFD1247551.1"/>
    <property type="molecule type" value="Genomic_DNA"/>
</dbReference>
<accession>A0ABW3VWX0</accession>
<dbReference type="Gene3D" id="3.10.450.50">
    <property type="match status" value="1"/>
</dbReference>
<evidence type="ECO:0000313" key="2">
    <source>
        <dbReference type="EMBL" id="MFD1247551.1"/>
    </source>
</evidence>
<dbReference type="InterPro" id="IPR032710">
    <property type="entry name" value="NTF2-like_dom_sf"/>
</dbReference>
<evidence type="ECO:0000313" key="3">
    <source>
        <dbReference type="Proteomes" id="UP001597229"/>
    </source>
</evidence>
<feature type="domain" description="SnoaL-like" evidence="1">
    <location>
        <begin position="23"/>
        <end position="145"/>
    </location>
</feature>
<name>A0ABW3VWX0_9ACTN</name>
<proteinExistence type="predicted"/>
<keyword evidence="3" id="KW-1185">Reference proteome</keyword>
<protein>
    <submittedName>
        <fullName evidence="2">YybH family protein</fullName>
    </submittedName>
</protein>
<dbReference type="SUPFAM" id="SSF54427">
    <property type="entry name" value="NTF2-like"/>
    <property type="match status" value="1"/>
</dbReference>
<evidence type="ECO:0000259" key="1">
    <source>
        <dbReference type="Pfam" id="PF13474"/>
    </source>
</evidence>
<organism evidence="2 3">
    <name type="scientific">Nocardioides ginsengisoli</name>
    <dbReference type="NCBI Taxonomy" id="363868"/>
    <lineage>
        <taxon>Bacteria</taxon>
        <taxon>Bacillati</taxon>
        <taxon>Actinomycetota</taxon>
        <taxon>Actinomycetes</taxon>
        <taxon>Propionibacteriales</taxon>
        <taxon>Nocardioidaceae</taxon>
        <taxon>Nocardioides</taxon>
    </lineage>
</organism>
<sequence>MITPILGTPAGGIDVTELTERAVLAAADDLVAAFAATDTEAYFAAFAPDATFCFHTEAARLDDRAAYEALWKSWLADGWRVVACASTDRKVQLLGDTAIFTHTVRTTVRPETDAPEETYSERETIVFAAAGADGLRAVHEHLSPIPQESAR</sequence>
<reference evidence="3" key="1">
    <citation type="journal article" date="2019" name="Int. J. Syst. Evol. Microbiol.">
        <title>The Global Catalogue of Microorganisms (GCM) 10K type strain sequencing project: providing services to taxonomists for standard genome sequencing and annotation.</title>
        <authorList>
            <consortium name="The Broad Institute Genomics Platform"/>
            <consortium name="The Broad Institute Genome Sequencing Center for Infectious Disease"/>
            <person name="Wu L."/>
            <person name="Ma J."/>
        </authorList>
    </citation>
    <scope>NUCLEOTIDE SEQUENCE [LARGE SCALE GENOMIC DNA]</scope>
    <source>
        <strain evidence="3">CCUG 52478</strain>
    </source>
</reference>